<reference evidence="2 3" key="1">
    <citation type="submission" date="2018-06" db="EMBL/GenBank/DDBJ databases">
        <title>Comparative genomics reveals the genomic features of Rhizophagus irregularis, R. cerebriforme, R. diaphanum and Gigaspora rosea, and their symbiotic lifestyle signature.</title>
        <authorList>
            <person name="Morin E."/>
            <person name="San Clemente H."/>
            <person name="Chen E.C.H."/>
            <person name="De La Providencia I."/>
            <person name="Hainaut M."/>
            <person name="Kuo A."/>
            <person name="Kohler A."/>
            <person name="Murat C."/>
            <person name="Tang N."/>
            <person name="Roy S."/>
            <person name="Loubradou J."/>
            <person name="Henrissat B."/>
            <person name="Grigoriev I.V."/>
            <person name="Corradi N."/>
            <person name="Roux C."/>
            <person name="Martin F.M."/>
        </authorList>
    </citation>
    <scope>NUCLEOTIDE SEQUENCE [LARGE SCALE GENOMIC DNA]</scope>
    <source>
        <strain evidence="2 3">DAOM 227022</strain>
    </source>
</reference>
<comment type="caution">
    <text evidence="2">The sequence shown here is derived from an EMBL/GenBank/DDBJ whole genome shotgun (WGS) entry which is preliminary data.</text>
</comment>
<dbReference type="STRING" id="658196.A0A397SQX7"/>
<proteinExistence type="predicted"/>
<feature type="compositionally biased region" description="Polar residues" evidence="1">
    <location>
        <begin position="24"/>
        <end position="49"/>
    </location>
</feature>
<evidence type="ECO:0000256" key="1">
    <source>
        <dbReference type="SAM" id="MobiDB-lite"/>
    </source>
</evidence>
<dbReference type="Proteomes" id="UP000265703">
    <property type="component" value="Unassembled WGS sequence"/>
</dbReference>
<feature type="region of interest" description="Disordered" evidence="1">
    <location>
        <begin position="159"/>
        <end position="179"/>
    </location>
</feature>
<organism evidence="2 3">
    <name type="scientific">Glomus cerebriforme</name>
    <dbReference type="NCBI Taxonomy" id="658196"/>
    <lineage>
        <taxon>Eukaryota</taxon>
        <taxon>Fungi</taxon>
        <taxon>Fungi incertae sedis</taxon>
        <taxon>Mucoromycota</taxon>
        <taxon>Glomeromycotina</taxon>
        <taxon>Glomeromycetes</taxon>
        <taxon>Glomerales</taxon>
        <taxon>Glomeraceae</taxon>
        <taxon>Glomus</taxon>
    </lineage>
</organism>
<feature type="compositionally biased region" description="Low complexity" evidence="1">
    <location>
        <begin position="61"/>
        <end position="76"/>
    </location>
</feature>
<dbReference type="AlphaFoldDB" id="A0A397SQX7"/>
<gene>
    <name evidence="2" type="ORF">C1645_778205</name>
</gene>
<dbReference type="OrthoDB" id="2352893at2759"/>
<name>A0A397SQX7_9GLOM</name>
<feature type="region of interest" description="Disordered" evidence="1">
    <location>
        <begin position="1"/>
        <end position="76"/>
    </location>
</feature>
<keyword evidence="3" id="KW-1185">Reference proteome</keyword>
<protein>
    <submittedName>
        <fullName evidence="2">Uncharacterized protein</fullName>
    </submittedName>
</protein>
<accession>A0A397SQX7</accession>
<dbReference type="EMBL" id="QKYT01000330">
    <property type="protein sequence ID" value="RIA87026.1"/>
    <property type="molecule type" value="Genomic_DNA"/>
</dbReference>
<evidence type="ECO:0000313" key="2">
    <source>
        <dbReference type="EMBL" id="RIA87026.1"/>
    </source>
</evidence>
<sequence>MANEHRQPTNSNSPGLQGVPHMEQSINPTLNDVRQPSQKTDVNGSQIYKTSDKDWESMHRGPSGSGVISNSSGSNVHSFVKLPPGFNNMNNGVSGNTGNGDYNNRSFSHGSDNAPMPVGSGLGRSNSISVIPQSTHGEEYQQQPQQNLYNSYGNSFLTSPPLRASKNNSGFGGMRNDSI</sequence>
<feature type="compositionally biased region" description="Basic and acidic residues" evidence="1">
    <location>
        <begin position="50"/>
        <end position="59"/>
    </location>
</feature>
<feature type="non-terminal residue" evidence="2">
    <location>
        <position position="179"/>
    </location>
</feature>
<evidence type="ECO:0000313" key="3">
    <source>
        <dbReference type="Proteomes" id="UP000265703"/>
    </source>
</evidence>